<sequence length="235" mass="25321">MITKGALSDKTSLPLGQRRGISDLAQIALDLAWVPESAEHDAFPRFQAYPSPPMSGSPPLPPKLPQDAGDRGQAPGGYPASNHPDTYWGNLNQQSPVDHRGPPNMQTVLPRLFQQGAPETPPYSYRRADDPTPRPVSYIQAGAPSMSQQAGYVPPGVPGAPSPYSSSARPSVAENQPMTSPKSQRKTKGHVASACVPCKRAHLRNGDDHGCETIEKLAMIHRDSLTHKMLPQGDR</sequence>
<dbReference type="AlphaFoldDB" id="A0A9W8SFK9"/>
<evidence type="ECO:0000313" key="2">
    <source>
        <dbReference type="EMBL" id="KAJ4270241.1"/>
    </source>
</evidence>
<proteinExistence type="predicted"/>
<dbReference type="EMBL" id="JAOQAZ010000002">
    <property type="protein sequence ID" value="KAJ4270241.1"/>
    <property type="molecule type" value="Genomic_DNA"/>
</dbReference>
<feature type="region of interest" description="Disordered" evidence="1">
    <location>
        <begin position="44"/>
        <end position="191"/>
    </location>
</feature>
<evidence type="ECO:0000313" key="3">
    <source>
        <dbReference type="Proteomes" id="UP001152049"/>
    </source>
</evidence>
<dbReference type="OrthoDB" id="5575144at2759"/>
<accession>A0A9W8SFK9</accession>
<protein>
    <submittedName>
        <fullName evidence="2">Uncharacterized protein</fullName>
    </submittedName>
</protein>
<keyword evidence="3" id="KW-1185">Reference proteome</keyword>
<dbReference type="Proteomes" id="UP001152049">
    <property type="component" value="Unassembled WGS sequence"/>
</dbReference>
<name>A0A9W8SFK9_9HYPO</name>
<comment type="caution">
    <text evidence="2">The sequence shown here is derived from an EMBL/GenBank/DDBJ whole genome shotgun (WGS) entry which is preliminary data.</text>
</comment>
<feature type="compositionally biased region" description="Pro residues" evidence="1">
    <location>
        <begin position="50"/>
        <end position="64"/>
    </location>
</feature>
<organism evidence="2 3">
    <name type="scientific">Fusarium torreyae</name>
    <dbReference type="NCBI Taxonomy" id="1237075"/>
    <lineage>
        <taxon>Eukaryota</taxon>
        <taxon>Fungi</taxon>
        <taxon>Dikarya</taxon>
        <taxon>Ascomycota</taxon>
        <taxon>Pezizomycotina</taxon>
        <taxon>Sordariomycetes</taxon>
        <taxon>Hypocreomycetidae</taxon>
        <taxon>Hypocreales</taxon>
        <taxon>Nectriaceae</taxon>
        <taxon>Fusarium</taxon>
    </lineage>
</organism>
<evidence type="ECO:0000256" key="1">
    <source>
        <dbReference type="SAM" id="MobiDB-lite"/>
    </source>
</evidence>
<reference evidence="2" key="1">
    <citation type="submission" date="2022-09" db="EMBL/GenBank/DDBJ databases">
        <title>Fusarium specimens isolated from Avocado Roots.</title>
        <authorList>
            <person name="Stajich J."/>
            <person name="Roper C."/>
            <person name="Heimlech-Rivalta G."/>
        </authorList>
    </citation>
    <scope>NUCLEOTIDE SEQUENCE</scope>
    <source>
        <strain evidence="2">CF00136</strain>
    </source>
</reference>
<feature type="compositionally biased region" description="Low complexity" evidence="1">
    <location>
        <begin position="162"/>
        <end position="173"/>
    </location>
</feature>
<gene>
    <name evidence="2" type="ORF">NW762_001917</name>
</gene>